<dbReference type="PRINTS" id="PR00081">
    <property type="entry name" value="GDHRDH"/>
</dbReference>
<dbReference type="Gene3D" id="3.40.50.720">
    <property type="entry name" value="NAD(P)-binding Rossmann-like Domain"/>
    <property type="match status" value="1"/>
</dbReference>
<dbReference type="EMBL" id="BOMH01000106">
    <property type="protein sequence ID" value="GID71216.1"/>
    <property type="molecule type" value="Genomic_DNA"/>
</dbReference>
<comment type="caution">
    <text evidence="4">The sequence shown here is derived from an EMBL/GenBank/DDBJ whole genome shotgun (WGS) entry which is preliminary data.</text>
</comment>
<organism evidence="4 5">
    <name type="scientific">Actinoplanes cyaneus</name>
    <dbReference type="NCBI Taxonomy" id="52696"/>
    <lineage>
        <taxon>Bacteria</taxon>
        <taxon>Bacillati</taxon>
        <taxon>Actinomycetota</taxon>
        <taxon>Actinomycetes</taxon>
        <taxon>Micromonosporales</taxon>
        <taxon>Micromonosporaceae</taxon>
        <taxon>Actinoplanes</taxon>
    </lineage>
</organism>
<dbReference type="PANTHER" id="PTHR43477">
    <property type="entry name" value="DIHYDROANTICAPSIN 7-DEHYDROGENASE"/>
    <property type="match status" value="1"/>
</dbReference>
<dbReference type="PANTHER" id="PTHR43477:SF1">
    <property type="entry name" value="DIHYDROANTICAPSIN 7-DEHYDROGENASE"/>
    <property type="match status" value="1"/>
</dbReference>
<reference evidence="4" key="1">
    <citation type="submission" date="2021-01" db="EMBL/GenBank/DDBJ databases">
        <title>Whole genome shotgun sequence of Actinoplanes cyaneus NBRC 14990.</title>
        <authorList>
            <person name="Komaki H."/>
            <person name="Tamura T."/>
        </authorList>
    </citation>
    <scope>NUCLEOTIDE SEQUENCE</scope>
    <source>
        <strain evidence="4">NBRC 14990</strain>
    </source>
</reference>
<comment type="similarity">
    <text evidence="1">Belongs to the short-chain dehydrogenases/reductases (SDR) family.</text>
</comment>
<dbReference type="InterPro" id="IPR051122">
    <property type="entry name" value="SDR_DHRS6-like"/>
</dbReference>
<proteinExistence type="inferred from homology"/>
<protein>
    <submittedName>
        <fullName evidence="4">Short-chain dehydrogenase</fullName>
    </submittedName>
</protein>
<evidence type="ECO:0000313" key="5">
    <source>
        <dbReference type="Proteomes" id="UP000619479"/>
    </source>
</evidence>
<dbReference type="SUPFAM" id="SSF51735">
    <property type="entry name" value="NAD(P)-binding Rossmann-fold domains"/>
    <property type="match status" value="1"/>
</dbReference>
<gene>
    <name evidence="4" type="ORF">Acy02nite_90970</name>
</gene>
<keyword evidence="5" id="KW-1185">Reference proteome</keyword>
<dbReference type="CDD" id="cd05233">
    <property type="entry name" value="SDR_c"/>
    <property type="match status" value="1"/>
</dbReference>
<dbReference type="AlphaFoldDB" id="A0A919IUF0"/>
<dbReference type="SMART" id="SM00822">
    <property type="entry name" value="PKS_KR"/>
    <property type="match status" value="1"/>
</dbReference>
<dbReference type="InterPro" id="IPR002347">
    <property type="entry name" value="SDR_fam"/>
</dbReference>
<dbReference type="GO" id="GO:0016491">
    <property type="term" value="F:oxidoreductase activity"/>
    <property type="evidence" value="ECO:0007669"/>
    <property type="project" value="UniProtKB-KW"/>
</dbReference>
<dbReference type="InterPro" id="IPR036291">
    <property type="entry name" value="NAD(P)-bd_dom_sf"/>
</dbReference>
<evidence type="ECO:0000256" key="2">
    <source>
        <dbReference type="ARBA" id="ARBA00023002"/>
    </source>
</evidence>
<evidence type="ECO:0000313" key="4">
    <source>
        <dbReference type="EMBL" id="GID71216.1"/>
    </source>
</evidence>
<keyword evidence="2" id="KW-0560">Oxidoreductase</keyword>
<dbReference type="Proteomes" id="UP000619479">
    <property type="component" value="Unassembled WGS sequence"/>
</dbReference>
<dbReference type="InterPro" id="IPR057326">
    <property type="entry name" value="KR_dom"/>
</dbReference>
<feature type="domain" description="Ketoreductase" evidence="3">
    <location>
        <begin position="9"/>
        <end position="175"/>
    </location>
</feature>
<name>A0A919IUF0_9ACTN</name>
<evidence type="ECO:0000259" key="3">
    <source>
        <dbReference type="SMART" id="SM00822"/>
    </source>
</evidence>
<accession>A0A919IUF0</accession>
<dbReference type="Pfam" id="PF13561">
    <property type="entry name" value="adh_short_C2"/>
    <property type="match status" value="1"/>
</dbReference>
<sequence>MMGATLTGRTVLVIGRGSGIARAVTLTLHTAGATVVVAGRNPAELASAYDEQDIAVQRIDLTDETSVAALAERLGRVDHVVSTASARARGTVDALDHDVILASFNVKVLGPMLLAKHFAPRMPADGSFVLFSGSSARKPAIGMLAVGATNAAVDAVTRGLAVELAPIRVNAISPGTIDTGAYDALGDEAKARLFATRSTTSPARRIGTPDDVAGAVVFAMTTPFLTGVSLAIDGGEPLV</sequence>
<evidence type="ECO:0000256" key="1">
    <source>
        <dbReference type="ARBA" id="ARBA00006484"/>
    </source>
</evidence>